<gene>
    <name evidence="1" type="ORF">F5148DRAFT_111128</name>
</gene>
<comment type="caution">
    <text evidence="1">The sequence shown here is derived from an EMBL/GenBank/DDBJ whole genome shotgun (WGS) entry which is preliminary data.</text>
</comment>
<name>A0ACC0U6Z6_9AGAM</name>
<evidence type="ECO:0000313" key="2">
    <source>
        <dbReference type="Proteomes" id="UP001207468"/>
    </source>
</evidence>
<proteinExistence type="predicted"/>
<sequence length="472" mass="52052">MQVPSCTNVRIRSTADVHKIFYAVYLGLLPMITRRLDAKEREALSSGYCYAWEDRGPHAITGIGIERFTEGRHWSASRVRDEFLFYYEKWEPPKNKYDDRAADGQPPRDWDPYVKQTYSVYLNASEGNKRKWHLTAYFTQATVDNLGTVDDIPVLKDLVVPEGLFKSSRRTKTRSSRASAAANATDTAPAVSTPASSSGKGGKQVASVAGPSSSVNCPPQVTPQPAPPQQNQALPQSPYPHDLFTAESPTYSGLPTNSAPPPPPAAQHHDAYTRMYTGGSYAAPQPPEGYRVTPPHMLPPVSPFGYNWHEPPTPVSDNSCQSPYSYPLFVAPQNGDSTFHHSPTQSQVYLYGSGFQMPPQSLLQYRPVSPALSHAPSQFSVSSQSQSSSESDSPAPGPVSLRTPVFSPERLSVVLPTDGDHKYETVPLHGIREHDGAFDSVTLASMESLKRFHPYRRDPLDDRVVQRLSRPV</sequence>
<protein>
    <submittedName>
        <fullName evidence="1">Uncharacterized protein</fullName>
    </submittedName>
</protein>
<dbReference type="EMBL" id="JAGFNK010000124">
    <property type="protein sequence ID" value="KAI9507485.1"/>
    <property type="molecule type" value="Genomic_DNA"/>
</dbReference>
<reference evidence="1" key="1">
    <citation type="submission" date="2021-03" db="EMBL/GenBank/DDBJ databases">
        <title>Evolutionary priming and transition to the ectomycorrhizal habit in an iconic lineage of mushroom-forming fungi: is preadaptation a requirement?</title>
        <authorList>
            <consortium name="DOE Joint Genome Institute"/>
            <person name="Looney B.P."/>
            <person name="Miyauchi S."/>
            <person name="Morin E."/>
            <person name="Drula E."/>
            <person name="Courty P.E."/>
            <person name="Chicoki N."/>
            <person name="Fauchery L."/>
            <person name="Kohler A."/>
            <person name="Kuo A."/>
            <person name="LaButti K."/>
            <person name="Pangilinan J."/>
            <person name="Lipzen A."/>
            <person name="Riley R."/>
            <person name="Andreopoulos W."/>
            <person name="He G."/>
            <person name="Johnson J."/>
            <person name="Barry K.W."/>
            <person name="Grigoriev I.V."/>
            <person name="Nagy L."/>
            <person name="Hibbett D."/>
            <person name="Henrissat B."/>
            <person name="Matheny P.B."/>
            <person name="Labbe J."/>
            <person name="Martin A.F."/>
        </authorList>
    </citation>
    <scope>NUCLEOTIDE SEQUENCE</scope>
    <source>
        <strain evidence="1">BPL698</strain>
    </source>
</reference>
<keyword evidence="2" id="KW-1185">Reference proteome</keyword>
<accession>A0ACC0U6Z6</accession>
<dbReference type="Proteomes" id="UP001207468">
    <property type="component" value="Unassembled WGS sequence"/>
</dbReference>
<organism evidence="1 2">
    <name type="scientific">Russula earlei</name>
    <dbReference type="NCBI Taxonomy" id="71964"/>
    <lineage>
        <taxon>Eukaryota</taxon>
        <taxon>Fungi</taxon>
        <taxon>Dikarya</taxon>
        <taxon>Basidiomycota</taxon>
        <taxon>Agaricomycotina</taxon>
        <taxon>Agaricomycetes</taxon>
        <taxon>Russulales</taxon>
        <taxon>Russulaceae</taxon>
        <taxon>Russula</taxon>
    </lineage>
</organism>
<evidence type="ECO:0000313" key="1">
    <source>
        <dbReference type="EMBL" id="KAI9507485.1"/>
    </source>
</evidence>